<dbReference type="Gene3D" id="3.50.50.60">
    <property type="entry name" value="FAD/NAD(P)-binding domain"/>
    <property type="match status" value="2"/>
</dbReference>
<dbReference type="InterPro" id="IPR028348">
    <property type="entry name" value="FAD-binding_protein"/>
</dbReference>
<name>A0A9D2PG45_9FIRM</name>
<dbReference type="Proteomes" id="UP000823904">
    <property type="component" value="Unassembled WGS sequence"/>
</dbReference>
<reference evidence="2" key="2">
    <citation type="submission" date="2021-04" db="EMBL/GenBank/DDBJ databases">
        <authorList>
            <person name="Gilroy R."/>
        </authorList>
    </citation>
    <scope>NUCLEOTIDE SEQUENCE</scope>
    <source>
        <strain evidence="2">ChiSjej3B21-8574</strain>
    </source>
</reference>
<dbReference type="Pfam" id="PF21688">
    <property type="entry name" value="FAD-depend_C"/>
    <property type="match status" value="1"/>
</dbReference>
<dbReference type="PIRSF" id="PIRSF038984">
    <property type="entry name" value="FAD_binding_protein"/>
    <property type="match status" value="1"/>
</dbReference>
<gene>
    <name evidence="2" type="ORF">H9754_02450</name>
</gene>
<dbReference type="PANTHER" id="PTHR42842:SF3">
    <property type="entry name" value="FAD_NAD(P)-BINDING OXIDOREDUCTASE FAMILY PROTEIN"/>
    <property type="match status" value="1"/>
</dbReference>
<dbReference type="EMBL" id="DWWD01000014">
    <property type="protein sequence ID" value="HJC49436.1"/>
    <property type="molecule type" value="Genomic_DNA"/>
</dbReference>
<evidence type="ECO:0000259" key="1">
    <source>
        <dbReference type="Pfam" id="PF21688"/>
    </source>
</evidence>
<reference evidence="2" key="1">
    <citation type="journal article" date="2021" name="PeerJ">
        <title>Extensive microbial diversity within the chicken gut microbiome revealed by metagenomics and culture.</title>
        <authorList>
            <person name="Gilroy R."/>
            <person name="Ravi A."/>
            <person name="Getino M."/>
            <person name="Pursley I."/>
            <person name="Horton D.L."/>
            <person name="Alikhan N.F."/>
            <person name="Baker D."/>
            <person name="Gharbi K."/>
            <person name="Hall N."/>
            <person name="Watson M."/>
            <person name="Adriaenssens E.M."/>
            <person name="Foster-Nyarko E."/>
            <person name="Jarju S."/>
            <person name="Secka A."/>
            <person name="Antonio M."/>
            <person name="Oren A."/>
            <person name="Chaudhuri R.R."/>
            <person name="La Ragione R."/>
            <person name="Hildebrand F."/>
            <person name="Pallen M.J."/>
        </authorList>
    </citation>
    <scope>NUCLEOTIDE SEQUENCE</scope>
    <source>
        <strain evidence="2">ChiSjej3B21-8574</strain>
    </source>
</reference>
<feature type="domain" description="FAD-dependent protein C-terminal" evidence="1">
    <location>
        <begin position="282"/>
        <end position="476"/>
    </location>
</feature>
<evidence type="ECO:0000313" key="2">
    <source>
        <dbReference type="EMBL" id="HJC49436.1"/>
    </source>
</evidence>
<dbReference type="AlphaFoldDB" id="A0A9D2PG45"/>
<dbReference type="InterPro" id="IPR036188">
    <property type="entry name" value="FAD/NAD-bd_sf"/>
</dbReference>
<proteinExistence type="predicted"/>
<sequence length="525" mass="58243">MIRISQIKLPAEHTRGQLEKKIEKILHNTPYKTWSIYKRSIDARRKDSIAYVYAVNVEMEEEQEKAFLKKNRNRKIIHVSDRKYQFPKTGTWTGHPPVIIGMGPAGMFAALMLARAGLRPVVLERGQAVEQRTRDVETFWKTGKLNTESNVQFGEGGAGTFSDGKLNTLVKDKFGRNRFVLETFVEFGAPEEVLYDAKPHIGTDLLCRIVARIRKEITDLGGIVRFGAKVTDLISENGRLTGLVINETEQIACEKAILALGHSARDTFEMLDRRHIVMEAKAFAVGVRVEHPREMIDQSQYGKQPEGVHLPTASYKLTYHAENGRSVYSFCMCPGGYVVNASSEEGRLTVNGMSNHDRMGQNSNSAIIASVTPDDFEGTGPLAGMEFQRRWEEKAFQEGKGKIPVQLLEDFQKGIVSETYGEITPNTKGEVAFGNIRNCLPREVCEAICEGMGAFDRKIKGFGRPDTILCGIEARTSSPVRISRDEYFESSLRGLYPCGEGAGYAGGITSAAMDGIKVAEALATV</sequence>
<comment type="caution">
    <text evidence="2">The sequence shown here is derived from an EMBL/GenBank/DDBJ whole genome shotgun (WGS) entry which is preliminary data.</text>
</comment>
<dbReference type="PRINTS" id="PR00368">
    <property type="entry name" value="FADPNR"/>
</dbReference>
<organism evidence="2 3">
    <name type="scientific">Candidatus Anaerostipes avistercoris</name>
    <dbReference type="NCBI Taxonomy" id="2838462"/>
    <lineage>
        <taxon>Bacteria</taxon>
        <taxon>Bacillati</taxon>
        <taxon>Bacillota</taxon>
        <taxon>Clostridia</taxon>
        <taxon>Lachnospirales</taxon>
        <taxon>Lachnospiraceae</taxon>
        <taxon>Anaerostipes</taxon>
    </lineage>
</organism>
<dbReference type="InterPro" id="IPR049516">
    <property type="entry name" value="FAD-depend_C"/>
</dbReference>
<accession>A0A9D2PG45</accession>
<dbReference type="Gene3D" id="3.30.70.2700">
    <property type="match status" value="1"/>
</dbReference>
<dbReference type="PANTHER" id="PTHR42842">
    <property type="entry name" value="FAD/NAD(P)-BINDING OXIDOREDUCTASE"/>
    <property type="match status" value="1"/>
</dbReference>
<evidence type="ECO:0000313" key="3">
    <source>
        <dbReference type="Proteomes" id="UP000823904"/>
    </source>
</evidence>
<protein>
    <submittedName>
        <fullName evidence="2">FAD-dependent oxidoreductase</fullName>
    </submittedName>
</protein>
<dbReference type="SUPFAM" id="SSF51905">
    <property type="entry name" value="FAD/NAD(P)-binding domain"/>
    <property type="match status" value="1"/>
</dbReference>